<dbReference type="PROSITE" id="PS51154">
    <property type="entry name" value="MACRO"/>
    <property type="match status" value="1"/>
</dbReference>
<evidence type="ECO:0000313" key="4">
    <source>
        <dbReference type="Proteomes" id="UP000195442"/>
    </source>
</evidence>
<dbReference type="RefSeq" id="WP_087147766.1">
    <property type="nucleotide sequence ID" value="NZ_FUKJ01000327.1"/>
</dbReference>
<dbReference type="EMBL" id="FUKJ01000327">
    <property type="protein sequence ID" value="SJM94355.1"/>
    <property type="molecule type" value="Genomic_DNA"/>
</dbReference>
<dbReference type="Gene3D" id="3.40.220.10">
    <property type="entry name" value="Leucine Aminopeptidase, subunit E, domain 1"/>
    <property type="match status" value="1"/>
</dbReference>
<dbReference type="GO" id="GO:0140291">
    <property type="term" value="P:peptidyl-glutamate ADP-deribosylation"/>
    <property type="evidence" value="ECO:0007669"/>
    <property type="project" value="TreeGrafter"/>
</dbReference>
<dbReference type="SMART" id="SM00506">
    <property type="entry name" value="A1pp"/>
    <property type="match status" value="1"/>
</dbReference>
<sequence length="163" mass="18072">MIYQVEGDILLSNAHALAHGLSINDPMNKGLALSLHNEYPVMHKDFHHWCHQHNPEPGDAWMWGGANDVRIVNLITQQGVDSHDHRLGKATVANVNRALRALVKIIAKENFTSIALPRLATGVGGLDWEQVWPLIEDNLGGLDIPVYVYSVYRPGQKAEESGL</sequence>
<dbReference type="InterPro" id="IPR002589">
    <property type="entry name" value="Macro_dom"/>
</dbReference>
<name>A0A1R4HDN2_9GAMM</name>
<reference evidence="4" key="1">
    <citation type="submission" date="2017-02" db="EMBL/GenBank/DDBJ databases">
        <authorList>
            <person name="Daims H."/>
        </authorList>
    </citation>
    <scope>NUCLEOTIDE SEQUENCE [LARGE SCALE GENOMIC DNA]</scope>
</reference>
<dbReference type="Proteomes" id="UP000195442">
    <property type="component" value="Unassembled WGS sequence"/>
</dbReference>
<dbReference type="PANTHER" id="PTHR12521">
    <property type="entry name" value="PROTEIN C6ORF130"/>
    <property type="match status" value="1"/>
</dbReference>
<protein>
    <submittedName>
        <fullName evidence="3">Putative phosphatase, C-terminal domain of histone macro H2A1 like protein</fullName>
    </submittedName>
</protein>
<evidence type="ECO:0000313" key="3">
    <source>
        <dbReference type="EMBL" id="SJM94355.1"/>
    </source>
</evidence>
<comment type="catalytic activity">
    <reaction evidence="1">
        <text>an N-(ADP-alpha-D-ribosyl)-thymidine in DNA + H2O = a thymidine in DNA + ADP-D-ribose</text>
        <dbReference type="Rhea" id="RHEA:71655"/>
        <dbReference type="Rhea" id="RHEA-COMP:13556"/>
        <dbReference type="Rhea" id="RHEA-COMP:18051"/>
        <dbReference type="ChEBI" id="CHEBI:15377"/>
        <dbReference type="ChEBI" id="CHEBI:57967"/>
        <dbReference type="ChEBI" id="CHEBI:137386"/>
        <dbReference type="ChEBI" id="CHEBI:191199"/>
    </reaction>
    <physiologicalReaction direction="left-to-right" evidence="1">
        <dbReference type="Rhea" id="RHEA:71656"/>
    </physiologicalReaction>
</comment>
<dbReference type="InterPro" id="IPR050892">
    <property type="entry name" value="ADP-ribose_metab_enzymes"/>
</dbReference>
<gene>
    <name evidence="3" type="ORF">CRENPOLYSF2_3930001</name>
</gene>
<dbReference type="AlphaFoldDB" id="A0A1R4HDN2"/>
<proteinExistence type="predicted"/>
<dbReference type="Pfam" id="PF01661">
    <property type="entry name" value="Macro"/>
    <property type="match status" value="1"/>
</dbReference>
<feature type="domain" description="Macro" evidence="2">
    <location>
        <begin position="1"/>
        <end position="163"/>
    </location>
</feature>
<keyword evidence="4" id="KW-1185">Reference proteome</keyword>
<dbReference type="OrthoDB" id="9780211at2"/>
<evidence type="ECO:0000259" key="2">
    <source>
        <dbReference type="PROSITE" id="PS51154"/>
    </source>
</evidence>
<accession>A0A1R4HDN2</accession>
<dbReference type="InterPro" id="IPR043472">
    <property type="entry name" value="Macro_dom-like"/>
</dbReference>
<evidence type="ECO:0000256" key="1">
    <source>
        <dbReference type="ARBA" id="ARBA00035885"/>
    </source>
</evidence>
<dbReference type="SUPFAM" id="SSF52949">
    <property type="entry name" value="Macro domain-like"/>
    <property type="match status" value="1"/>
</dbReference>
<dbReference type="PANTHER" id="PTHR12521:SF0">
    <property type="entry name" value="ADP-RIBOSE GLYCOHYDROLASE OARD1"/>
    <property type="match status" value="1"/>
</dbReference>
<organism evidence="3 4">
    <name type="scientific">Crenothrix polyspora</name>
    <dbReference type="NCBI Taxonomy" id="360316"/>
    <lineage>
        <taxon>Bacteria</taxon>
        <taxon>Pseudomonadati</taxon>
        <taxon>Pseudomonadota</taxon>
        <taxon>Gammaproteobacteria</taxon>
        <taxon>Methylococcales</taxon>
        <taxon>Crenotrichaceae</taxon>
        <taxon>Crenothrix</taxon>
    </lineage>
</organism>